<evidence type="ECO:0000256" key="4">
    <source>
        <dbReference type="ARBA" id="ARBA00022691"/>
    </source>
</evidence>
<dbReference type="GO" id="GO:0006629">
    <property type="term" value="P:lipid metabolic process"/>
    <property type="evidence" value="ECO:0007669"/>
    <property type="project" value="UniProtKB-KW"/>
</dbReference>
<keyword evidence="5" id="KW-0443">Lipid metabolism</keyword>
<dbReference type="InterPro" id="IPR029063">
    <property type="entry name" value="SAM-dependent_MTases_sf"/>
</dbReference>
<dbReference type="InterPro" id="IPR050723">
    <property type="entry name" value="CFA/CMAS"/>
</dbReference>
<dbReference type="PANTHER" id="PTHR43667">
    <property type="entry name" value="CYCLOPROPANE-FATTY-ACYL-PHOSPHOLIPID SYNTHASE"/>
    <property type="match status" value="1"/>
</dbReference>
<comment type="similarity">
    <text evidence="1">Belongs to the CFA/CMAS family.</text>
</comment>
<keyword evidence="4" id="KW-0949">S-adenosyl-L-methionine</keyword>
<evidence type="ECO:0000256" key="1">
    <source>
        <dbReference type="ARBA" id="ARBA00010815"/>
    </source>
</evidence>
<dbReference type="GO" id="GO:0008168">
    <property type="term" value="F:methyltransferase activity"/>
    <property type="evidence" value="ECO:0007669"/>
    <property type="project" value="UniProtKB-KW"/>
</dbReference>
<protein>
    <submittedName>
        <fullName evidence="7">Cyclopropane-fatty-acyl-phospholipid synthase family protein</fullName>
    </submittedName>
</protein>
<evidence type="ECO:0000256" key="3">
    <source>
        <dbReference type="ARBA" id="ARBA00022679"/>
    </source>
</evidence>
<dbReference type="GO" id="GO:0032259">
    <property type="term" value="P:methylation"/>
    <property type="evidence" value="ECO:0007669"/>
    <property type="project" value="UniProtKB-KW"/>
</dbReference>
<organism evidence="7 8">
    <name type="scientific">Paraburkholderia tagetis</name>
    <dbReference type="NCBI Taxonomy" id="2913261"/>
    <lineage>
        <taxon>Bacteria</taxon>
        <taxon>Pseudomonadati</taxon>
        <taxon>Pseudomonadota</taxon>
        <taxon>Betaproteobacteria</taxon>
        <taxon>Burkholderiales</taxon>
        <taxon>Burkholderiaceae</taxon>
        <taxon>Paraburkholderia</taxon>
    </lineage>
</organism>
<dbReference type="SUPFAM" id="SSF53335">
    <property type="entry name" value="S-adenosyl-L-methionine-dependent methyltransferases"/>
    <property type="match status" value="1"/>
</dbReference>
<dbReference type="Proteomes" id="UP001139308">
    <property type="component" value="Unassembled WGS sequence"/>
</dbReference>
<dbReference type="Gene3D" id="3.40.50.150">
    <property type="entry name" value="Vaccinia Virus protein VP39"/>
    <property type="match status" value="1"/>
</dbReference>
<dbReference type="EMBL" id="JAKLJA010000001">
    <property type="protein sequence ID" value="MCG5072164.1"/>
    <property type="molecule type" value="Genomic_DNA"/>
</dbReference>
<feature type="compositionally biased region" description="Basic and acidic residues" evidence="6">
    <location>
        <begin position="1"/>
        <end position="21"/>
    </location>
</feature>
<evidence type="ECO:0000256" key="6">
    <source>
        <dbReference type="SAM" id="MobiDB-lite"/>
    </source>
</evidence>
<name>A0A9X1RL52_9BURK</name>
<proteinExistence type="inferred from homology"/>
<comment type="caution">
    <text evidence="7">The sequence shown here is derived from an EMBL/GenBank/DDBJ whole genome shotgun (WGS) entry which is preliminary data.</text>
</comment>
<keyword evidence="3" id="KW-0808">Transferase</keyword>
<evidence type="ECO:0000313" key="8">
    <source>
        <dbReference type="Proteomes" id="UP001139308"/>
    </source>
</evidence>
<dbReference type="CDD" id="cd02440">
    <property type="entry name" value="AdoMet_MTases"/>
    <property type="match status" value="1"/>
</dbReference>
<feature type="region of interest" description="Disordered" evidence="6">
    <location>
        <begin position="1"/>
        <end position="40"/>
    </location>
</feature>
<evidence type="ECO:0000256" key="2">
    <source>
        <dbReference type="ARBA" id="ARBA00022603"/>
    </source>
</evidence>
<dbReference type="PANTHER" id="PTHR43667:SF1">
    <property type="entry name" value="CYCLOPROPANE-FATTY-ACYL-PHOSPHOLIPID SYNTHASE"/>
    <property type="match status" value="1"/>
</dbReference>
<reference evidence="7" key="1">
    <citation type="submission" date="2022-01" db="EMBL/GenBank/DDBJ databases">
        <title>Genome sequence and assembly of Parabukholderia sp. RG36.</title>
        <authorList>
            <person name="Chhetri G."/>
        </authorList>
    </citation>
    <scope>NUCLEOTIDE SEQUENCE</scope>
    <source>
        <strain evidence="7">RG36</strain>
    </source>
</reference>
<keyword evidence="2" id="KW-0489">Methyltransferase</keyword>
<dbReference type="Pfam" id="PF02353">
    <property type="entry name" value="CMAS"/>
    <property type="match status" value="1"/>
</dbReference>
<keyword evidence="8" id="KW-1185">Reference proteome</keyword>
<gene>
    <name evidence="7" type="ORF">L5014_02115</name>
</gene>
<dbReference type="RefSeq" id="WP_238461918.1">
    <property type="nucleotide sequence ID" value="NZ_JAKLJA010000001.1"/>
</dbReference>
<sequence>MPHDGKVKHHWFSDARGRKNEAAPGQAREAPPDDKEKPGRHKLASFLKSMASNVLSERDRYLRDAPNEYYAMWLDPRMVYSCAWFENGDEDLATAQLNKIDHVLTQIRLQAGHRLLDVDCGWGALVIRAAEKFGAHCVGITRSENQFDWATECVKAAGLEDRVEIRLEAWSDVEGSFDRITSLGMFGGDGHSNLQEYVEALQAHLAPDGVVVSHGIVSNGPGGVDERYSREGGAFPSRYVFPDDELPDLGYALSAMREGGLEVSCIQNLRRHCVRTLRLWEANLWTKEAALRQLVDERGFQTWCSYLRDWAMAFEHDAVSIYEIVGRKAGTRASALPWPGAVTPSQA</sequence>
<evidence type="ECO:0000313" key="7">
    <source>
        <dbReference type="EMBL" id="MCG5072164.1"/>
    </source>
</evidence>
<accession>A0A9X1RL52</accession>
<evidence type="ECO:0000256" key="5">
    <source>
        <dbReference type="ARBA" id="ARBA00023098"/>
    </source>
</evidence>
<dbReference type="AlphaFoldDB" id="A0A9X1RL52"/>